<dbReference type="GO" id="GO:0005762">
    <property type="term" value="C:mitochondrial large ribosomal subunit"/>
    <property type="evidence" value="ECO:0007669"/>
    <property type="project" value="TreeGrafter"/>
</dbReference>
<dbReference type="InterPro" id="IPR000218">
    <property type="entry name" value="Ribosomal_uL14"/>
</dbReference>
<dbReference type="Gene3D" id="2.40.150.20">
    <property type="entry name" value="Ribosomal protein L14"/>
    <property type="match status" value="1"/>
</dbReference>
<feature type="compositionally biased region" description="Basic residues" evidence="7">
    <location>
        <begin position="161"/>
        <end position="176"/>
    </location>
</feature>
<evidence type="ECO:0000256" key="2">
    <source>
        <dbReference type="ARBA" id="ARBA00022980"/>
    </source>
</evidence>
<dbReference type="Proteomes" id="UP000033140">
    <property type="component" value="Unassembled WGS sequence"/>
</dbReference>
<sequence>MAESSGSKFLDKHSKMIALKGLMTCIDNSGALIVECVNTLKAGRFAGIGDECVVVVKKAKPIPTEVDGTAAYASKIRRGEVRHAVIVRTKKETRREDGRYIRFDDNACIILNNKGEPLGTRITGVVAAELRHKKWAKVLSLAPRVVMDIARHPMKEQNITPKRRCSYKKKRQPRNL</sequence>
<dbReference type="FunFam" id="2.40.150.20:FF:000005">
    <property type="entry name" value="50S ribosomal protein L14"/>
    <property type="match status" value="1"/>
</dbReference>
<dbReference type="OMA" id="EWEIART"/>
<proteinExistence type="inferred from homology"/>
<comment type="caution">
    <text evidence="8">The sequence shown here is derived from an EMBL/GenBank/DDBJ whole genome shotgun (WGS) entry which is preliminary data.</text>
</comment>
<comment type="similarity">
    <text evidence="1 6">Belongs to the universal ribosomal protein uL14 family.</text>
</comment>
<comment type="function">
    <text evidence="4">Component of the mitochondrial ribosome (mitoribosome), a dedicated translation machinery responsible for the synthesis of mitochondrial genome-encoded proteins, including at least some of the essential transmembrane subunits of the mitochondrial respiratory chain. The mitoribosomes are attached to the mitochondrial inner membrane and translation products are cotranslationally integrated into the membrane.</text>
</comment>
<reference evidence="8 9" key="2">
    <citation type="journal article" date="2014" name="J. Gen. Appl. Microbiol.">
        <title>The early diverging ascomycetous budding yeast Saitoella complicata has three histone deacetylases belonging to the Clr6, Hos2, and Rpd3 lineages.</title>
        <authorList>
            <person name="Nishida H."/>
            <person name="Matsumoto T."/>
            <person name="Kondo S."/>
            <person name="Hamamoto M."/>
            <person name="Yoshikawa H."/>
        </authorList>
    </citation>
    <scope>NUCLEOTIDE SEQUENCE [LARGE SCALE GENOMIC DNA]</scope>
    <source>
        <strain evidence="8 9">NRRL Y-17804</strain>
    </source>
</reference>
<evidence type="ECO:0000256" key="1">
    <source>
        <dbReference type="ARBA" id="ARBA00010745"/>
    </source>
</evidence>
<keyword evidence="9" id="KW-1185">Reference proteome</keyword>
<reference evidence="8 9" key="3">
    <citation type="journal article" date="2015" name="Genome Announc.">
        <title>Draft Genome Sequence of the Archiascomycetous Yeast Saitoella complicata.</title>
        <authorList>
            <person name="Yamauchi K."/>
            <person name="Kondo S."/>
            <person name="Hamamoto M."/>
            <person name="Takahashi Y."/>
            <person name="Ogura Y."/>
            <person name="Hayashi T."/>
            <person name="Nishida H."/>
        </authorList>
    </citation>
    <scope>NUCLEOTIDE SEQUENCE [LARGE SCALE GENOMIC DNA]</scope>
    <source>
        <strain evidence="8 9">NRRL Y-17804</strain>
    </source>
</reference>
<dbReference type="GO" id="GO:0006412">
    <property type="term" value="P:translation"/>
    <property type="evidence" value="ECO:0007669"/>
    <property type="project" value="InterPro"/>
</dbReference>
<evidence type="ECO:0000256" key="5">
    <source>
        <dbReference type="ARBA" id="ARBA00040118"/>
    </source>
</evidence>
<accession>A0A0E9NG55</accession>
<dbReference type="GO" id="GO:0070180">
    <property type="term" value="F:large ribosomal subunit rRNA binding"/>
    <property type="evidence" value="ECO:0007669"/>
    <property type="project" value="TreeGrafter"/>
</dbReference>
<evidence type="ECO:0000256" key="3">
    <source>
        <dbReference type="ARBA" id="ARBA00023274"/>
    </source>
</evidence>
<dbReference type="STRING" id="698492.A0A0E9NG55"/>
<dbReference type="InterPro" id="IPR005745">
    <property type="entry name" value="Ribosomal_uL14_bac-type"/>
</dbReference>
<dbReference type="SMART" id="SM01374">
    <property type="entry name" value="Ribosomal_L14"/>
    <property type="match status" value="1"/>
</dbReference>
<dbReference type="Pfam" id="PF00238">
    <property type="entry name" value="Ribosomal_L14"/>
    <property type="match status" value="1"/>
</dbReference>
<dbReference type="InterPro" id="IPR036853">
    <property type="entry name" value="Ribosomal_uL14_sf"/>
</dbReference>
<dbReference type="NCBIfam" id="TIGR01067">
    <property type="entry name" value="rplN_bact"/>
    <property type="match status" value="1"/>
</dbReference>
<evidence type="ECO:0000313" key="8">
    <source>
        <dbReference type="EMBL" id="GAO48829.1"/>
    </source>
</evidence>
<evidence type="ECO:0000256" key="6">
    <source>
        <dbReference type="RuleBase" id="RU003949"/>
    </source>
</evidence>
<feature type="region of interest" description="Disordered" evidence="7">
    <location>
        <begin position="153"/>
        <end position="176"/>
    </location>
</feature>
<evidence type="ECO:0000256" key="7">
    <source>
        <dbReference type="SAM" id="MobiDB-lite"/>
    </source>
</evidence>
<gene>
    <name evidence="8" type="ORF">G7K_2998-t1</name>
</gene>
<name>A0A0E9NG55_SAICN</name>
<keyword evidence="2 6" id="KW-0689">Ribosomal protein</keyword>
<dbReference type="PANTHER" id="PTHR11761:SF3">
    <property type="entry name" value="LARGE RIBOSOMAL SUBUNIT PROTEIN UL14M"/>
    <property type="match status" value="1"/>
</dbReference>
<keyword evidence="3 6" id="KW-0687">Ribonucleoprotein</keyword>
<dbReference type="CDD" id="cd00337">
    <property type="entry name" value="Ribosomal_uL14"/>
    <property type="match status" value="1"/>
</dbReference>
<reference evidence="8 9" key="1">
    <citation type="journal article" date="2011" name="J. Gen. Appl. Microbiol.">
        <title>Draft genome sequencing of the enigmatic yeast Saitoella complicata.</title>
        <authorList>
            <person name="Nishida H."/>
            <person name="Hamamoto M."/>
            <person name="Sugiyama J."/>
        </authorList>
    </citation>
    <scope>NUCLEOTIDE SEQUENCE [LARGE SCALE GENOMIC DNA]</scope>
    <source>
        <strain evidence="8 9">NRRL Y-17804</strain>
    </source>
</reference>
<dbReference type="SUPFAM" id="SSF50193">
    <property type="entry name" value="Ribosomal protein L14"/>
    <property type="match status" value="1"/>
</dbReference>
<organism evidence="8 9">
    <name type="scientific">Saitoella complicata (strain BCRC 22490 / CBS 7301 / JCM 7358 / NBRC 10748 / NRRL Y-17804)</name>
    <dbReference type="NCBI Taxonomy" id="698492"/>
    <lineage>
        <taxon>Eukaryota</taxon>
        <taxon>Fungi</taxon>
        <taxon>Dikarya</taxon>
        <taxon>Ascomycota</taxon>
        <taxon>Taphrinomycotina</taxon>
        <taxon>Taphrinomycotina incertae sedis</taxon>
        <taxon>Saitoella</taxon>
    </lineage>
</organism>
<dbReference type="AlphaFoldDB" id="A0A0E9NG55"/>
<dbReference type="HAMAP" id="MF_01367">
    <property type="entry name" value="Ribosomal_uL14"/>
    <property type="match status" value="1"/>
</dbReference>
<evidence type="ECO:0000313" key="9">
    <source>
        <dbReference type="Proteomes" id="UP000033140"/>
    </source>
</evidence>
<protein>
    <recommendedName>
        <fullName evidence="5">Large ribosomal subunit protein uL14m</fullName>
    </recommendedName>
</protein>
<dbReference type="PANTHER" id="PTHR11761">
    <property type="entry name" value="50S/60S RIBOSOMAL PROTEIN L14/L23"/>
    <property type="match status" value="1"/>
</dbReference>
<dbReference type="EMBL" id="BACD03000017">
    <property type="protein sequence ID" value="GAO48829.1"/>
    <property type="molecule type" value="Genomic_DNA"/>
</dbReference>
<evidence type="ECO:0000256" key="4">
    <source>
        <dbReference type="ARBA" id="ARBA00037226"/>
    </source>
</evidence>
<dbReference type="GO" id="GO:0003735">
    <property type="term" value="F:structural constituent of ribosome"/>
    <property type="evidence" value="ECO:0007669"/>
    <property type="project" value="InterPro"/>
</dbReference>